<evidence type="ECO:0000259" key="1">
    <source>
        <dbReference type="PROSITE" id="PS51186"/>
    </source>
</evidence>
<organism evidence="2 3">
    <name type="scientific">Clostridium yunnanense</name>
    <dbReference type="NCBI Taxonomy" id="2800325"/>
    <lineage>
        <taxon>Bacteria</taxon>
        <taxon>Bacillati</taxon>
        <taxon>Bacillota</taxon>
        <taxon>Clostridia</taxon>
        <taxon>Eubacteriales</taxon>
        <taxon>Clostridiaceae</taxon>
        <taxon>Clostridium</taxon>
    </lineage>
</organism>
<dbReference type="InterPro" id="IPR016181">
    <property type="entry name" value="Acyl_CoA_acyltransferase"/>
</dbReference>
<keyword evidence="3" id="KW-1185">Reference proteome</keyword>
<dbReference type="RefSeq" id="WP_200269255.1">
    <property type="nucleotide sequence ID" value="NZ_JAENHN010000035.1"/>
</dbReference>
<dbReference type="Proteomes" id="UP000596739">
    <property type="component" value="Unassembled WGS sequence"/>
</dbReference>
<dbReference type="PROSITE" id="PS51186">
    <property type="entry name" value="GNAT"/>
    <property type="match status" value="1"/>
</dbReference>
<dbReference type="CDD" id="cd04301">
    <property type="entry name" value="NAT_SF"/>
    <property type="match status" value="1"/>
</dbReference>
<reference evidence="3" key="1">
    <citation type="submission" date="2021-01" db="EMBL/GenBank/DDBJ databases">
        <title>Genome public.</title>
        <authorList>
            <person name="Liu C."/>
            <person name="Sun Q."/>
        </authorList>
    </citation>
    <scope>NUCLEOTIDE SEQUENCE [LARGE SCALE GENOMIC DNA]</scope>
    <source>
        <strain evidence="3">YIM B02505</strain>
    </source>
</reference>
<sequence length="147" mass="17226">MEWIIKHFSDLNIEELYEIVKSRNEVFIGEQEVKEQDLDDRDKDCYHLFATDNNGRVVAYCRILKAGVAYKDPSIGRVLVTKSHRKMGLANRMMVKAIEFIKNELDEDNITLSAQEYVVELYEGLGFKRKSEVYMEAGIPHIKMRYE</sequence>
<accession>A0ABS1EPI0</accession>
<protein>
    <submittedName>
        <fullName evidence="2">GNAT family N-acetyltransferase</fullName>
    </submittedName>
</protein>
<dbReference type="Pfam" id="PF13673">
    <property type="entry name" value="Acetyltransf_10"/>
    <property type="match status" value="1"/>
</dbReference>
<dbReference type="InterPro" id="IPR000182">
    <property type="entry name" value="GNAT_dom"/>
</dbReference>
<comment type="caution">
    <text evidence="2">The sequence shown here is derived from an EMBL/GenBank/DDBJ whole genome shotgun (WGS) entry which is preliminary data.</text>
</comment>
<dbReference type="SUPFAM" id="SSF55729">
    <property type="entry name" value="Acyl-CoA N-acyltransferases (Nat)"/>
    <property type="match status" value="1"/>
</dbReference>
<dbReference type="EMBL" id="JAENHN010000035">
    <property type="protein sequence ID" value="MBK1811240.1"/>
    <property type="molecule type" value="Genomic_DNA"/>
</dbReference>
<proteinExistence type="predicted"/>
<gene>
    <name evidence="2" type="ORF">JHL18_11415</name>
</gene>
<name>A0ABS1EPI0_9CLOT</name>
<evidence type="ECO:0000313" key="3">
    <source>
        <dbReference type="Proteomes" id="UP000596739"/>
    </source>
</evidence>
<evidence type="ECO:0000313" key="2">
    <source>
        <dbReference type="EMBL" id="MBK1811240.1"/>
    </source>
</evidence>
<dbReference type="Gene3D" id="3.40.630.30">
    <property type="match status" value="1"/>
</dbReference>
<feature type="domain" description="N-acetyltransferase" evidence="1">
    <location>
        <begin position="6"/>
        <end position="147"/>
    </location>
</feature>